<reference evidence="1 2" key="1">
    <citation type="submission" date="2017-11" db="EMBL/GenBank/DDBJ databases">
        <authorList>
            <person name="Han C.G."/>
        </authorList>
    </citation>
    <scope>NUCLEOTIDE SEQUENCE [LARGE SCALE GENOMIC DNA]</scope>
    <source>
        <strain evidence="1">CFBP6411</strain>
    </source>
</reference>
<accession>A0A2K4WHT8</accession>
<dbReference type="Proteomes" id="UP000238093">
    <property type="component" value="Chromosome I"/>
</dbReference>
<dbReference type="EMBL" id="LT963408">
    <property type="protein sequence ID" value="SOS35451.1"/>
    <property type="molecule type" value="Genomic_DNA"/>
</dbReference>
<protein>
    <submittedName>
        <fullName evidence="1">Uncharacterized protein</fullName>
    </submittedName>
</protein>
<sequence length="194" mass="21868">MDYLEAIRVGKRQGTPYHEIARKLYLSYPTHAFVGAEEQQYLIYNSISVFFKVPFTAIQVAGSAKTGHSFHKGKSFEVGVSDLDVAIIDSGLFLKYMEQVYSDTRGYSDLTGFPNNKGISLFESYKDYIAKGIFRPDLMPSGKSRAEINNFFGTLSAKNSTLFSSINVALYFSHSFFEKKQRSVIKIFLDGEVL</sequence>
<gene>
    <name evidence="1" type="ORF">CFBP6411_04094</name>
</gene>
<dbReference type="RefSeq" id="WP_158664151.1">
    <property type="nucleotide sequence ID" value="NZ_LT963408.1"/>
</dbReference>
<name>A0A2K4WHT8_9PSED</name>
<dbReference type="AlphaFoldDB" id="A0A2K4WHT8"/>
<evidence type="ECO:0000313" key="2">
    <source>
        <dbReference type="Proteomes" id="UP000238093"/>
    </source>
</evidence>
<proteinExistence type="predicted"/>
<organism evidence="1 2">
    <name type="scientific">Pseudomonas syringae group genomosp. 3</name>
    <dbReference type="NCBI Taxonomy" id="251701"/>
    <lineage>
        <taxon>Bacteria</taxon>
        <taxon>Pseudomonadati</taxon>
        <taxon>Pseudomonadota</taxon>
        <taxon>Gammaproteobacteria</taxon>
        <taxon>Pseudomonadales</taxon>
        <taxon>Pseudomonadaceae</taxon>
        <taxon>Pseudomonas</taxon>
    </lineage>
</organism>
<evidence type="ECO:0000313" key="1">
    <source>
        <dbReference type="EMBL" id="SOS35451.1"/>
    </source>
</evidence>